<comment type="caution">
    <text evidence="1">The sequence shown here is derived from an EMBL/GenBank/DDBJ whole genome shotgun (WGS) entry which is preliminary data.</text>
</comment>
<proteinExistence type="predicted"/>
<evidence type="ECO:0000313" key="1">
    <source>
        <dbReference type="EMBL" id="MDR7303317.1"/>
    </source>
</evidence>
<dbReference type="AlphaFoldDB" id="A0AAE3ZE97"/>
<evidence type="ECO:0000313" key="2">
    <source>
        <dbReference type="Proteomes" id="UP001180845"/>
    </source>
</evidence>
<dbReference type="EMBL" id="JAVDXW010000001">
    <property type="protein sequence ID" value="MDR7303317.1"/>
    <property type="molecule type" value="Genomic_DNA"/>
</dbReference>
<sequence length="189" mass="20959">MLTGDGAAGAPQHGPFVDYAAFMARRPTAEAVNPAVTELFTITRGPAERNRSHHPATIPDGLTARPFQALRTLVLPTVEHLGLTHDSGRHEHRWIDTHDHSWARLTPQGVDHADSAEHGHSLYATMIELHTQWEQHGRPEITRYGLTVHPDGTHLLWLDTPECIVRTLEPLPPVSARSEGNIPEHRGIP</sequence>
<name>A0AAE3ZE97_9ACTN</name>
<gene>
    <name evidence="1" type="ORF">JOF55_003498</name>
</gene>
<organism evidence="1 2">
    <name type="scientific">Haloactinomyces albus</name>
    <dbReference type="NCBI Taxonomy" id="1352928"/>
    <lineage>
        <taxon>Bacteria</taxon>
        <taxon>Bacillati</taxon>
        <taxon>Actinomycetota</taxon>
        <taxon>Actinomycetes</taxon>
        <taxon>Actinopolysporales</taxon>
        <taxon>Actinopolysporaceae</taxon>
        <taxon>Haloactinomyces</taxon>
    </lineage>
</organism>
<accession>A0AAE3ZE97</accession>
<dbReference type="RefSeq" id="WP_310275554.1">
    <property type="nucleotide sequence ID" value="NZ_JAVDXW010000001.1"/>
</dbReference>
<dbReference type="Proteomes" id="UP001180845">
    <property type="component" value="Unassembled WGS sequence"/>
</dbReference>
<reference evidence="1" key="1">
    <citation type="submission" date="2023-07" db="EMBL/GenBank/DDBJ databases">
        <title>Sequencing the genomes of 1000 actinobacteria strains.</title>
        <authorList>
            <person name="Klenk H.-P."/>
        </authorList>
    </citation>
    <scope>NUCLEOTIDE SEQUENCE</scope>
    <source>
        <strain evidence="1">DSM 45977</strain>
    </source>
</reference>
<keyword evidence="2" id="KW-1185">Reference proteome</keyword>
<protein>
    <submittedName>
        <fullName evidence="1">Uncharacterized protein</fullName>
    </submittedName>
</protein>